<proteinExistence type="predicted"/>
<keyword evidence="2" id="KW-0812">Transmembrane</keyword>
<accession>A0ABW3L461</accession>
<sequence>MAKPKKSVFKKWWFWVLAIIVVIAVASPGEEDAVTETKAEEAGNKQTEKEKQPEGTEKEEVEEEEEEEVVKDPIVFEFEQAEYLADSEEFKIVAKTSLPDSTEVYFGLKGEEDYDYNGVPQSAVVEGGVLELSLGTFVDEYDGREYLKNGTYQLAASLTVNKDLNNNTHLLEKYGEFKAFTEKYEIDGTVEETEQGYVIENIAQKEINLENAYSSDEIQQFKLEAKKADAETIDFKQLDKNADRHAGKYVTYTGEIIQIMEGDNYTQIRLALDDWGNEVLFVEYDGYTDFVEGDKVTIYGEVYGSYSYQSQAGWEITLPGILADIVE</sequence>
<feature type="compositionally biased region" description="Acidic residues" evidence="1">
    <location>
        <begin position="59"/>
        <end position="69"/>
    </location>
</feature>
<name>A0ABW3L461_9BACI</name>
<reference evidence="4" key="1">
    <citation type="journal article" date="2019" name="Int. J. Syst. Evol. Microbiol.">
        <title>The Global Catalogue of Microorganisms (GCM) 10K type strain sequencing project: providing services to taxonomists for standard genome sequencing and annotation.</title>
        <authorList>
            <consortium name="The Broad Institute Genomics Platform"/>
            <consortium name="The Broad Institute Genome Sequencing Center for Infectious Disease"/>
            <person name="Wu L."/>
            <person name="Ma J."/>
        </authorList>
    </citation>
    <scope>NUCLEOTIDE SEQUENCE [LARGE SCALE GENOMIC DNA]</scope>
    <source>
        <strain evidence="4">CCUG 56607</strain>
    </source>
</reference>
<gene>
    <name evidence="3" type="ORF">ACFQ2J_11345</name>
</gene>
<keyword evidence="4" id="KW-1185">Reference proteome</keyword>
<evidence type="ECO:0000256" key="2">
    <source>
        <dbReference type="SAM" id="Phobius"/>
    </source>
</evidence>
<comment type="caution">
    <text evidence="3">The sequence shown here is derived from an EMBL/GenBank/DDBJ whole genome shotgun (WGS) entry which is preliminary data.</text>
</comment>
<organism evidence="3 4">
    <name type="scientific">Thalassobacillus hwangdonensis</name>
    <dbReference type="NCBI Taxonomy" id="546108"/>
    <lineage>
        <taxon>Bacteria</taxon>
        <taxon>Bacillati</taxon>
        <taxon>Bacillota</taxon>
        <taxon>Bacilli</taxon>
        <taxon>Bacillales</taxon>
        <taxon>Bacillaceae</taxon>
        <taxon>Thalassobacillus</taxon>
    </lineage>
</organism>
<protein>
    <submittedName>
        <fullName evidence="3">Uncharacterized protein</fullName>
    </submittedName>
</protein>
<evidence type="ECO:0000313" key="4">
    <source>
        <dbReference type="Proteomes" id="UP001596990"/>
    </source>
</evidence>
<feature type="region of interest" description="Disordered" evidence="1">
    <location>
        <begin position="32"/>
        <end position="69"/>
    </location>
</feature>
<feature type="transmembrane region" description="Helical" evidence="2">
    <location>
        <begin position="12"/>
        <end position="29"/>
    </location>
</feature>
<evidence type="ECO:0000256" key="1">
    <source>
        <dbReference type="SAM" id="MobiDB-lite"/>
    </source>
</evidence>
<keyword evidence="2" id="KW-0472">Membrane</keyword>
<dbReference type="EMBL" id="JBHTKL010000005">
    <property type="protein sequence ID" value="MFD1019768.1"/>
    <property type="molecule type" value="Genomic_DNA"/>
</dbReference>
<dbReference type="RefSeq" id="WP_386060201.1">
    <property type="nucleotide sequence ID" value="NZ_JBHTKL010000005.1"/>
</dbReference>
<feature type="compositionally biased region" description="Basic and acidic residues" evidence="1">
    <location>
        <begin position="35"/>
        <end position="58"/>
    </location>
</feature>
<dbReference type="Proteomes" id="UP001596990">
    <property type="component" value="Unassembled WGS sequence"/>
</dbReference>
<evidence type="ECO:0000313" key="3">
    <source>
        <dbReference type="EMBL" id="MFD1019768.1"/>
    </source>
</evidence>
<keyword evidence="2" id="KW-1133">Transmembrane helix</keyword>